<proteinExistence type="predicted"/>
<evidence type="ECO:0000313" key="2">
    <source>
        <dbReference type="EMBL" id="GER87603.1"/>
    </source>
</evidence>
<feature type="coiled-coil region" evidence="1">
    <location>
        <begin position="30"/>
        <end position="57"/>
    </location>
</feature>
<sequence length="178" mass="20655">MKCQYSLCPNEVEIQSGHRPRKYCSDSCKQNAYRARLDEAARQAEELARQERERQAKAFLRQEYGDLLPDTIELLYQLRQSGHYNLVQSIGWAIVAERERVTHAQERARLAHAIMNLGEPDYHSIIVADAGHSEFVILGGRDAWQGFTEKASLEHLRTIYELYIEPIERNQLKRAKQS</sequence>
<organism evidence="2 3">
    <name type="scientific">Dictyobacter vulcani</name>
    <dbReference type="NCBI Taxonomy" id="2607529"/>
    <lineage>
        <taxon>Bacteria</taxon>
        <taxon>Bacillati</taxon>
        <taxon>Chloroflexota</taxon>
        <taxon>Ktedonobacteria</taxon>
        <taxon>Ktedonobacterales</taxon>
        <taxon>Dictyobacteraceae</taxon>
        <taxon>Dictyobacter</taxon>
    </lineage>
</organism>
<dbReference type="EMBL" id="BKZW01000001">
    <property type="protein sequence ID" value="GER87603.1"/>
    <property type="molecule type" value="Genomic_DNA"/>
</dbReference>
<gene>
    <name evidence="2" type="ORF">KDW_17650</name>
</gene>
<keyword evidence="1" id="KW-0175">Coiled coil</keyword>
<reference evidence="2 3" key="1">
    <citation type="submission" date="2019-10" db="EMBL/GenBank/DDBJ databases">
        <title>Dictyobacter vulcani sp. nov., within the class Ktedonobacteria, isolated from soil of volcanic Mt. Zao.</title>
        <authorList>
            <person name="Zheng Y."/>
            <person name="Wang C.M."/>
            <person name="Sakai Y."/>
            <person name="Abe K."/>
            <person name="Yokota A."/>
            <person name="Yabe S."/>
        </authorList>
    </citation>
    <scope>NUCLEOTIDE SEQUENCE [LARGE SCALE GENOMIC DNA]</scope>
    <source>
        <strain evidence="2 3">W12</strain>
    </source>
</reference>
<keyword evidence="3" id="KW-1185">Reference proteome</keyword>
<evidence type="ECO:0000256" key="1">
    <source>
        <dbReference type="SAM" id="Coils"/>
    </source>
</evidence>
<dbReference type="RefSeq" id="WP_151755583.1">
    <property type="nucleotide sequence ID" value="NZ_BKZW01000001.1"/>
</dbReference>
<protein>
    <submittedName>
        <fullName evidence="2">Uncharacterized protein</fullName>
    </submittedName>
</protein>
<accession>A0A5J4KIQ9</accession>
<comment type="caution">
    <text evidence="2">The sequence shown here is derived from an EMBL/GenBank/DDBJ whole genome shotgun (WGS) entry which is preliminary data.</text>
</comment>
<dbReference type="Proteomes" id="UP000326912">
    <property type="component" value="Unassembled WGS sequence"/>
</dbReference>
<dbReference type="AlphaFoldDB" id="A0A5J4KIQ9"/>
<evidence type="ECO:0000313" key="3">
    <source>
        <dbReference type="Proteomes" id="UP000326912"/>
    </source>
</evidence>
<name>A0A5J4KIQ9_9CHLR</name>